<evidence type="ECO:0000313" key="2">
    <source>
        <dbReference type="Proteomes" id="UP000827872"/>
    </source>
</evidence>
<protein>
    <submittedName>
        <fullName evidence="1">Uncharacterized protein</fullName>
    </submittedName>
</protein>
<keyword evidence="2" id="KW-1185">Reference proteome</keyword>
<proteinExistence type="predicted"/>
<accession>A0ACB8EYA7</accession>
<name>A0ACB8EYA7_9SAUR</name>
<comment type="caution">
    <text evidence="1">The sequence shown here is derived from an EMBL/GenBank/DDBJ whole genome shotgun (WGS) entry which is preliminary data.</text>
</comment>
<gene>
    <name evidence="1" type="ORF">K3G42_010028</name>
</gene>
<evidence type="ECO:0000313" key="1">
    <source>
        <dbReference type="EMBL" id="KAH7997889.1"/>
    </source>
</evidence>
<dbReference type="EMBL" id="CM037625">
    <property type="protein sequence ID" value="KAH7997889.1"/>
    <property type="molecule type" value="Genomic_DNA"/>
</dbReference>
<dbReference type="Proteomes" id="UP000827872">
    <property type="component" value="Linkage Group LG12"/>
</dbReference>
<reference evidence="1" key="1">
    <citation type="submission" date="2021-08" db="EMBL/GenBank/DDBJ databases">
        <title>The first chromosome-level gecko genome reveals the dynamic sex chromosomes of Neotropical dwarf geckos (Sphaerodactylidae: Sphaerodactylus).</title>
        <authorList>
            <person name="Pinto B.J."/>
            <person name="Keating S.E."/>
            <person name="Gamble T."/>
        </authorList>
    </citation>
    <scope>NUCLEOTIDE SEQUENCE</scope>
    <source>
        <strain evidence="1">TG3544</strain>
    </source>
</reference>
<sequence length="181" mass="20326">MKGLLSAGQAKMFMVRSHSVGERKLTDTVAQEQLLQVVLLWDRESQEDAVTVLENTLRVQEKTSHKACCGPQFNVRPFMTYGMPWHKLQTGGILIFAWLFAAQTDVPDSSLGTVHSQKTEGEEHPILFQSWKLQPSKTRFATIEEELWAAEALQGYLVHSSFPLITPLSSGSVEQRITLRG</sequence>
<organism evidence="1 2">
    <name type="scientific">Sphaerodactylus townsendi</name>
    <dbReference type="NCBI Taxonomy" id="933632"/>
    <lineage>
        <taxon>Eukaryota</taxon>
        <taxon>Metazoa</taxon>
        <taxon>Chordata</taxon>
        <taxon>Craniata</taxon>
        <taxon>Vertebrata</taxon>
        <taxon>Euteleostomi</taxon>
        <taxon>Lepidosauria</taxon>
        <taxon>Squamata</taxon>
        <taxon>Bifurcata</taxon>
        <taxon>Gekkota</taxon>
        <taxon>Sphaerodactylidae</taxon>
        <taxon>Sphaerodactylus</taxon>
    </lineage>
</organism>